<protein>
    <submittedName>
        <fullName evidence="2">Uncharacterized protein</fullName>
    </submittedName>
</protein>
<feature type="compositionally biased region" description="Pro residues" evidence="1">
    <location>
        <begin position="61"/>
        <end position="75"/>
    </location>
</feature>
<sequence>MSRVGSRGSGYRYGRREAEEDEYEAPGVPSVGRVKWSENKAAPASPTRPPVLSGSQGPVQQLPPLPPPTTPPAPVAPASASEGRRGGGHCSAPL</sequence>
<organism evidence="2 3">
    <name type="scientific">Petrolisthes manimaculis</name>
    <dbReference type="NCBI Taxonomy" id="1843537"/>
    <lineage>
        <taxon>Eukaryota</taxon>
        <taxon>Metazoa</taxon>
        <taxon>Ecdysozoa</taxon>
        <taxon>Arthropoda</taxon>
        <taxon>Crustacea</taxon>
        <taxon>Multicrustacea</taxon>
        <taxon>Malacostraca</taxon>
        <taxon>Eumalacostraca</taxon>
        <taxon>Eucarida</taxon>
        <taxon>Decapoda</taxon>
        <taxon>Pleocyemata</taxon>
        <taxon>Anomura</taxon>
        <taxon>Galatheoidea</taxon>
        <taxon>Porcellanidae</taxon>
        <taxon>Petrolisthes</taxon>
    </lineage>
</organism>
<dbReference type="EMBL" id="JAWZYT010003382">
    <property type="protein sequence ID" value="KAK4298690.1"/>
    <property type="molecule type" value="Genomic_DNA"/>
</dbReference>
<name>A0AAE1P152_9EUCA</name>
<evidence type="ECO:0000313" key="2">
    <source>
        <dbReference type="EMBL" id="KAK4298690.1"/>
    </source>
</evidence>
<keyword evidence="3" id="KW-1185">Reference proteome</keyword>
<evidence type="ECO:0000313" key="3">
    <source>
        <dbReference type="Proteomes" id="UP001292094"/>
    </source>
</evidence>
<feature type="region of interest" description="Disordered" evidence="1">
    <location>
        <begin position="1"/>
        <end position="94"/>
    </location>
</feature>
<dbReference type="AlphaFoldDB" id="A0AAE1P152"/>
<gene>
    <name evidence="2" type="ORF">Pmani_028978</name>
</gene>
<proteinExistence type="predicted"/>
<reference evidence="2" key="1">
    <citation type="submission" date="2023-11" db="EMBL/GenBank/DDBJ databases">
        <title>Genome assemblies of two species of porcelain crab, Petrolisthes cinctipes and Petrolisthes manimaculis (Anomura: Porcellanidae).</title>
        <authorList>
            <person name="Angst P."/>
        </authorList>
    </citation>
    <scope>NUCLEOTIDE SEQUENCE</scope>
    <source>
        <strain evidence="2">PB745_02</strain>
        <tissue evidence="2">Gill</tissue>
    </source>
</reference>
<accession>A0AAE1P152</accession>
<evidence type="ECO:0000256" key="1">
    <source>
        <dbReference type="SAM" id="MobiDB-lite"/>
    </source>
</evidence>
<feature type="compositionally biased region" description="Low complexity" evidence="1">
    <location>
        <begin position="1"/>
        <end position="12"/>
    </location>
</feature>
<comment type="caution">
    <text evidence="2">The sequence shown here is derived from an EMBL/GenBank/DDBJ whole genome shotgun (WGS) entry which is preliminary data.</text>
</comment>
<dbReference type="Proteomes" id="UP001292094">
    <property type="component" value="Unassembled WGS sequence"/>
</dbReference>